<gene>
    <name evidence="1" type="ORF">K0M31_008292</name>
</gene>
<organism evidence="1 2">
    <name type="scientific">Melipona bicolor</name>
    <dbReference type="NCBI Taxonomy" id="60889"/>
    <lineage>
        <taxon>Eukaryota</taxon>
        <taxon>Metazoa</taxon>
        <taxon>Ecdysozoa</taxon>
        <taxon>Arthropoda</taxon>
        <taxon>Hexapoda</taxon>
        <taxon>Insecta</taxon>
        <taxon>Pterygota</taxon>
        <taxon>Neoptera</taxon>
        <taxon>Endopterygota</taxon>
        <taxon>Hymenoptera</taxon>
        <taxon>Apocrita</taxon>
        <taxon>Aculeata</taxon>
        <taxon>Apoidea</taxon>
        <taxon>Anthophila</taxon>
        <taxon>Apidae</taxon>
        <taxon>Melipona</taxon>
    </lineage>
</organism>
<proteinExistence type="predicted"/>
<accession>A0AA40FQP3</accession>
<keyword evidence="2" id="KW-1185">Reference proteome</keyword>
<dbReference type="Proteomes" id="UP001177670">
    <property type="component" value="Unassembled WGS sequence"/>
</dbReference>
<comment type="caution">
    <text evidence="1">The sequence shown here is derived from an EMBL/GenBank/DDBJ whole genome shotgun (WGS) entry which is preliminary data.</text>
</comment>
<dbReference type="AlphaFoldDB" id="A0AA40FQP3"/>
<dbReference type="EMBL" id="JAHYIQ010000020">
    <property type="protein sequence ID" value="KAK1123591.1"/>
    <property type="molecule type" value="Genomic_DNA"/>
</dbReference>
<evidence type="ECO:0000313" key="1">
    <source>
        <dbReference type="EMBL" id="KAK1123591.1"/>
    </source>
</evidence>
<evidence type="ECO:0000313" key="2">
    <source>
        <dbReference type="Proteomes" id="UP001177670"/>
    </source>
</evidence>
<protein>
    <submittedName>
        <fullName evidence="1">Uncharacterized protein</fullName>
    </submittedName>
</protein>
<reference evidence="1" key="1">
    <citation type="submission" date="2021-10" db="EMBL/GenBank/DDBJ databases">
        <title>Melipona bicolor Genome sequencing and assembly.</title>
        <authorList>
            <person name="Araujo N.S."/>
            <person name="Arias M.C."/>
        </authorList>
    </citation>
    <scope>NUCLEOTIDE SEQUENCE</scope>
    <source>
        <strain evidence="1">USP_2M_L1-L4_2017</strain>
        <tissue evidence="1">Whole body</tissue>
    </source>
</reference>
<name>A0AA40FQP3_9HYME</name>
<sequence>MEGIGGRRLFYARYLLYSSFALKKILVLGPDFLMSGYQVIKIKIPKFGFGFPKSRFCCLAESSDEDLHS</sequence>